<proteinExistence type="predicted"/>
<dbReference type="AlphaFoldDB" id="A0A3Q9FAB8"/>
<organism evidence="1 2">
    <name type="scientific">Burkholderia cenocepacia</name>
    <dbReference type="NCBI Taxonomy" id="95486"/>
    <lineage>
        <taxon>Bacteria</taxon>
        <taxon>Pseudomonadati</taxon>
        <taxon>Pseudomonadota</taxon>
        <taxon>Betaproteobacteria</taxon>
        <taxon>Burkholderiales</taxon>
        <taxon>Burkholderiaceae</taxon>
        <taxon>Burkholderia</taxon>
        <taxon>Burkholderia cepacia complex</taxon>
    </lineage>
</organism>
<evidence type="ECO:0000313" key="1">
    <source>
        <dbReference type="EMBL" id="AZQ53136.1"/>
    </source>
</evidence>
<dbReference type="EMBL" id="CP034546">
    <property type="protein sequence ID" value="AZQ53136.1"/>
    <property type="molecule type" value="Genomic_DNA"/>
</dbReference>
<dbReference type="RefSeq" id="WP_126364840.1">
    <property type="nucleotide sequence ID" value="NZ_CP034546.1"/>
</dbReference>
<reference evidence="1 2" key="1">
    <citation type="submission" date="2018-12" db="EMBL/GenBank/DDBJ databases">
        <title>Cadmium resistance mechanism in endophytic bacteria Burkholderia cenocepacia YG-3.</title>
        <authorList>
            <person name="Zhang X."/>
            <person name="Wang X."/>
            <person name="Zhu Y."/>
        </authorList>
    </citation>
    <scope>NUCLEOTIDE SEQUENCE [LARGE SCALE GENOMIC DNA]</scope>
    <source>
        <strain evidence="1 2">YG-3</strain>
    </source>
</reference>
<protein>
    <submittedName>
        <fullName evidence="1">Uncharacterized protein</fullName>
    </submittedName>
</protein>
<sequence>MSGSAGLYECSFGGKDAGTESVKVVTRAQAKSGKPVELVITPGEASDKIKAARVPGQYTGTIPLMFKTEVE</sequence>
<dbReference type="Proteomes" id="UP000277191">
    <property type="component" value="Chromosome 2"/>
</dbReference>
<name>A0A3Q9FAB8_9BURK</name>
<accession>A0A3Q9FAB8</accession>
<gene>
    <name evidence="1" type="ORF">D5R55_19310</name>
</gene>
<evidence type="ECO:0000313" key="2">
    <source>
        <dbReference type="Proteomes" id="UP000277191"/>
    </source>
</evidence>